<protein>
    <submittedName>
        <fullName evidence="2">Uncharacterized protein</fullName>
    </submittedName>
</protein>
<dbReference type="AlphaFoldDB" id="A0A5B7HU26"/>
<comment type="caution">
    <text evidence="2">The sequence shown here is derived from an EMBL/GenBank/DDBJ whole genome shotgun (WGS) entry which is preliminary data.</text>
</comment>
<evidence type="ECO:0000313" key="2">
    <source>
        <dbReference type="EMBL" id="MPC74882.1"/>
    </source>
</evidence>
<accession>A0A5B7HU26</accession>
<evidence type="ECO:0000313" key="3">
    <source>
        <dbReference type="Proteomes" id="UP000324222"/>
    </source>
</evidence>
<name>A0A5B7HU26_PORTR</name>
<reference evidence="2 3" key="1">
    <citation type="submission" date="2019-05" db="EMBL/GenBank/DDBJ databases">
        <title>Another draft genome of Portunus trituberculatus and its Hox gene families provides insights of decapod evolution.</title>
        <authorList>
            <person name="Jeong J.-H."/>
            <person name="Song I."/>
            <person name="Kim S."/>
            <person name="Choi T."/>
            <person name="Kim D."/>
            <person name="Ryu S."/>
            <person name="Kim W."/>
        </authorList>
    </citation>
    <scope>NUCLEOTIDE SEQUENCE [LARGE SCALE GENOMIC DNA]</scope>
    <source>
        <tissue evidence="2">Muscle</tissue>
    </source>
</reference>
<dbReference type="Proteomes" id="UP000324222">
    <property type="component" value="Unassembled WGS sequence"/>
</dbReference>
<organism evidence="2 3">
    <name type="scientific">Portunus trituberculatus</name>
    <name type="common">Swimming crab</name>
    <name type="synonym">Neptunus trituberculatus</name>
    <dbReference type="NCBI Taxonomy" id="210409"/>
    <lineage>
        <taxon>Eukaryota</taxon>
        <taxon>Metazoa</taxon>
        <taxon>Ecdysozoa</taxon>
        <taxon>Arthropoda</taxon>
        <taxon>Crustacea</taxon>
        <taxon>Multicrustacea</taxon>
        <taxon>Malacostraca</taxon>
        <taxon>Eumalacostraca</taxon>
        <taxon>Eucarida</taxon>
        <taxon>Decapoda</taxon>
        <taxon>Pleocyemata</taxon>
        <taxon>Brachyura</taxon>
        <taxon>Eubrachyura</taxon>
        <taxon>Portunoidea</taxon>
        <taxon>Portunidae</taxon>
        <taxon>Portuninae</taxon>
        <taxon>Portunus</taxon>
    </lineage>
</organism>
<evidence type="ECO:0000256" key="1">
    <source>
        <dbReference type="SAM" id="MobiDB-lite"/>
    </source>
</evidence>
<sequence length="33" mass="3620">MSPSPSRGRQTSQPRPSRTGPNSSPYSERLCSQ</sequence>
<feature type="region of interest" description="Disordered" evidence="1">
    <location>
        <begin position="1"/>
        <end position="33"/>
    </location>
</feature>
<dbReference type="EMBL" id="VSRR010039927">
    <property type="protein sequence ID" value="MPC74882.1"/>
    <property type="molecule type" value="Genomic_DNA"/>
</dbReference>
<gene>
    <name evidence="2" type="ORF">E2C01_069261</name>
</gene>
<proteinExistence type="predicted"/>
<keyword evidence="3" id="KW-1185">Reference proteome</keyword>